<dbReference type="PROSITE" id="PS00455">
    <property type="entry name" value="AMP_BINDING"/>
    <property type="match status" value="1"/>
</dbReference>
<reference evidence="3" key="1">
    <citation type="submission" date="2022-02" db="EMBL/GenBank/DDBJ databases">
        <title>Corynebacterium sp. from urogenital microbiome.</title>
        <authorList>
            <person name="Cappelli E.A."/>
            <person name="Ribeiro T.G."/>
            <person name="Peixe L."/>
        </authorList>
    </citation>
    <scope>NUCLEOTIDE SEQUENCE</scope>
    <source>
        <strain evidence="3">C9Ua_112</strain>
    </source>
</reference>
<dbReference type="Pfam" id="PF00501">
    <property type="entry name" value="AMP-binding"/>
    <property type="match status" value="1"/>
</dbReference>
<feature type="domain" description="AMP-dependent synthetase/ligase" evidence="1">
    <location>
        <begin position="21"/>
        <end position="406"/>
    </location>
</feature>
<name>A0A9X3RPC8_9CORY</name>
<proteinExistence type="predicted"/>
<dbReference type="AlphaFoldDB" id="A0A9X3RPC8"/>
<dbReference type="Pfam" id="PF13193">
    <property type="entry name" value="AMP-binding_C"/>
    <property type="match status" value="1"/>
</dbReference>
<dbReference type="PANTHER" id="PTHR43767:SF11">
    <property type="entry name" value="MEDIUM-CHAIN-FATTY-ACID--COA LIGASE"/>
    <property type="match status" value="1"/>
</dbReference>
<protein>
    <submittedName>
        <fullName evidence="3">Long-chain fatty-acid--CoA ligase</fullName>
    </submittedName>
</protein>
<dbReference type="InterPro" id="IPR045851">
    <property type="entry name" value="AMP-bd_C_sf"/>
</dbReference>
<dbReference type="PANTHER" id="PTHR43767">
    <property type="entry name" value="LONG-CHAIN-FATTY-ACID--COA LIGASE"/>
    <property type="match status" value="1"/>
</dbReference>
<accession>A0A9X3RPC8</accession>
<sequence>MKSTMQEIPLSVARILEYGASVHRNTTVTTYFDETAEQTSFLHIGIRAGAMANMFTDEFGIGRGDRVGTVLPNCTEHLEVMLAVASMGAVFNPINRHLMGKQITHIINKAAPKVLVIDATCGEQIIPLLADCPCVEAVLVIGAAQENTDAVQKLVDEHLENLRVFNLETCLDGRSADFDWPDLEETAPAAICFSTGTEGPPKGVVYSHRALWLHSMQLRAADSFSIRNGTSFLCCVPIYHVLSWGVPLAAFMAGAPIVFTGHSAEPEHLAHVIADAMPRQAHGSPAVWTGLLVHYAKQHPKKMSLQEIYVGGSQVSPAMIDAWEERFGVDIIHAWGMTETGPVGTVAHPPAGVAGAARAKYRESQGRFHAGMRYRIVDDNDNVLDTNDRNEGELQVRGNTVTGSYFEDDASRFTPDGWLRTGDIATVNKDGYLTIHDRKSDIIRSGGEWIYSAALENYLLEPAAVIEAAVIGIPSEKWGQRPLAVVVVAEGTAWTAETARKLADELRERVPGWMVPENWTFVDHIDKTSVDKFDKKDLRQHFREGKFEIITV</sequence>
<organism evidence="3 4">
    <name type="scientific">Corynebacterium macclintockiae</name>
    <dbReference type="NCBI Taxonomy" id="2913501"/>
    <lineage>
        <taxon>Bacteria</taxon>
        <taxon>Bacillati</taxon>
        <taxon>Actinomycetota</taxon>
        <taxon>Actinomycetes</taxon>
        <taxon>Mycobacteriales</taxon>
        <taxon>Corynebacteriaceae</taxon>
        <taxon>Corynebacterium</taxon>
    </lineage>
</organism>
<comment type="caution">
    <text evidence="3">The sequence shown here is derived from an EMBL/GenBank/DDBJ whole genome shotgun (WGS) entry which is preliminary data.</text>
</comment>
<evidence type="ECO:0000259" key="2">
    <source>
        <dbReference type="Pfam" id="PF13193"/>
    </source>
</evidence>
<dbReference type="Gene3D" id="3.40.50.12780">
    <property type="entry name" value="N-terminal domain of ligase-like"/>
    <property type="match status" value="1"/>
</dbReference>
<dbReference type="SUPFAM" id="SSF56801">
    <property type="entry name" value="Acetyl-CoA synthetase-like"/>
    <property type="match status" value="1"/>
</dbReference>
<dbReference type="GeneID" id="301812012"/>
<dbReference type="Gene3D" id="3.30.300.30">
    <property type="match status" value="1"/>
</dbReference>
<dbReference type="GO" id="GO:0016877">
    <property type="term" value="F:ligase activity, forming carbon-sulfur bonds"/>
    <property type="evidence" value="ECO:0007669"/>
    <property type="project" value="UniProtKB-ARBA"/>
</dbReference>
<dbReference type="NCBIfam" id="NF004143">
    <property type="entry name" value="PRK05620.1"/>
    <property type="match status" value="1"/>
</dbReference>
<keyword evidence="3" id="KW-0436">Ligase</keyword>
<dbReference type="InterPro" id="IPR042099">
    <property type="entry name" value="ANL_N_sf"/>
</dbReference>
<evidence type="ECO:0000313" key="3">
    <source>
        <dbReference type="EMBL" id="MCZ9304040.1"/>
    </source>
</evidence>
<evidence type="ECO:0000259" key="1">
    <source>
        <dbReference type="Pfam" id="PF00501"/>
    </source>
</evidence>
<feature type="domain" description="AMP-binding enzyme C-terminal" evidence="2">
    <location>
        <begin position="455"/>
        <end position="532"/>
    </location>
</feature>
<dbReference type="InterPro" id="IPR025110">
    <property type="entry name" value="AMP-bd_C"/>
</dbReference>
<keyword evidence="4" id="KW-1185">Reference proteome</keyword>
<dbReference type="InterPro" id="IPR000873">
    <property type="entry name" value="AMP-dep_synth/lig_dom"/>
</dbReference>
<evidence type="ECO:0000313" key="4">
    <source>
        <dbReference type="Proteomes" id="UP001146505"/>
    </source>
</evidence>
<dbReference type="RefSeq" id="WP_269954452.1">
    <property type="nucleotide sequence ID" value="NZ_JAKMUV010000001.1"/>
</dbReference>
<dbReference type="EMBL" id="JAKMUV010000001">
    <property type="protein sequence ID" value="MCZ9304040.1"/>
    <property type="molecule type" value="Genomic_DNA"/>
</dbReference>
<dbReference type="Proteomes" id="UP001146505">
    <property type="component" value="Unassembled WGS sequence"/>
</dbReference>
<dbReference type="InterPro" id="IPR050237">
    <property type="entry name" value="ATP-dep_AMP-bd_enzyme"/>
</dbReference>
<dbReference type="InterPro" id="IPR020845">
    <property type="entry name" value="AMP-binding_CS"/>
</dbReference>
<dbReference type="NCBIfam" id="NF004837">
    <property type="entry name" value="PRK06187.1"/>
    <property type="match status" value="1"/>
</dbReference>
<gene>
    <name evidence="3" type="ORF">L8U58_00545</name>
</gene>